<keyword evidence="5" id="KW-0677">Repeat</keyword>
<dbReference type="Gene3D" id="1.25.10.10">
    <property type="entry name" value="Leucine-rich Repeat Variant"/>
    <property type="match status" value="1"/>
</dbReference>
<dbReference type="InterPro" id="IPR011989">
    <property type="entry name" value="ARM-like"/>
</dbReference>
<feature type="compositionally biased region" description="Basic and acidic residues" evidence="11">
    <location>
        <begin position="52"/>
        <end position="62"/>
    </location>
</feature>
<sequence length="823" mass="92832">MTSTLQANNFFDNNSFSSTSFYSRPTPSRTYTADSLTGTVFGNNIWQSDSRTDIAARPDHVRQSGKTPGNEKRYWADITTGARRPLDLSVSTRVQPFTSLGEPKRSPITSDSGTARHPEPSSAQSRSQNESALVTPTSLTSHSESASLAGNPKQDLRAKRNSGYGPKTYQERPSTWVAAKEFQPSVPTNAIRAPVSGSDLSRGPVTSFNTSQSNWNPVNALETIWSQNDKHQNYGRSARRNDFRPVLSASDNAQHDRFGNDPRFDEMTDRFSRLNSNQQHTQRVEFRPNSYQQIVPNTSRVRQNKVQDRQGAEPYPSGAWHQGSYGQSNNLQITGMNESETNSDRTYMPTTTQASNGLYQNDFVPKYGLQQGAHAANPTMELNHRSRQQYSNYPGQAIQPFIPQAYNDNYFATNINGLVDVRNGGYGYDSTLATPYGFGDSALDRQNEPNQICRSPLLEEFRMNGKTKKYELKDIYDHIVEFSGDQLGSRFIQHKLEVANSDEKDRVFTEIARDSRQLMTDVFGNYVIQKMFEHGSQSQKKVLASHMKGHVYALSTQTYGCRVVQKALEHILTDQQASLIKELDGCVLKVVENQNGNHVIQKAIERVPGEHIQFIVDAHRGHVHYLSKHAYGCRVIQRMLEHCQPRAKRIILDELHLNIFDLIQDAFGNYVVQHVIVNGEPQDRKPVIDKVQSKLLENAMHKFASNVVEKALDYAEEEQCRAMLGKLTSRDETGQSQIIKLLSHQYGNYVIQKSAAHLSGRALRALIEEMEQYLATLRRVSTGKQVSALEGSIRDARQRLHSQRYDNGMHNAPTQPRGSIARR</sequence>
<comment type="function">
    <text evidence="7">RNA-binding nucleolar protein required for pre-rRNA processing. Involved in production of 18S rRNA and assembly of small ribosomal subunit.</text>
</comment>
<dbReference type="GO" id="GO:0003730">
    <property type="term" value="F:mRNA 3'-UTR binding"/>
    <property type="evidence" value="ECO:0007669"/>
    <property type="project" value="TreeGrafter"/>
</dbReference>
<feature type="region of interest" description="Disordered" evidence="11">
    <location>
        <begin position="86"/>
        <end position="173"/>
    </location>
</feature>
<keyword evidence="6" id="KW-0694">RNA-binding</keyword>
<evidence type="ECO:0000256" key="9">
    <source>
        <dbReference type="ARBA" id="ARBA00081811"/>
    </source>
</evidence>
<feature type="repeat" description="Pumilio" evidence="10">
    <location>
        <begin position="732"/>
        <end position="768"/>
    </location>
</feature>
<keyword evidence="3" id="KW-0690">Ribosome biogenesis</keyword>
<dbReference type="PANTHER" id="PTHR12537">
    <property type="entry name" value="RNA BINDING PROTEIN PUMILIO-RELATED"/>
    <property type="match status" value="1"/>
</dbReference>
<comment type="subcellular location">
    <subcellularLocation>
        <location evidence="1">Cytoplasm</location>
    </subcellularLocation>
</comment>
<evidence type="ECO:0000256" key="3">
    <source>
        <dbReference type="ARBA" id="ARBA00022517"/>
    </source>
</evidence>
<evidence type="ECO:0000256" key="1">
    <source>
        <dbReference type="ARBA" id="ARBA00004496"/>
    </source>
</evidence>
<evidence type="ECO:0000256" key="2">
    <source>
        <dbReference type="ARBA" id="ARBA00022490"/>
    </source>
</evidence>
<dbReference type="FunFam" id="1.25.10.10:FF:000004">
    <property type="entry name" value="Pumilio homolog 1 isoform 2"/>
    <property type="match status" value="1"/>
</dbReference>
<keyword evidence="2" id="KW-0963">Cytoplasm</keyword>
<feature type="compositionally biased region" description="Polar residues" evidence="11">
    <location>
        <begin position="89"/>
        <end position="98"/>
    </location>
</feature>
<dbReference type="EMBL" id="JAKLMC020000025">
    <property type="protein sequence ID" value="KAK5950639.1"/>
    <property type="molecule type" value="Genomic_DNA"/>
</dbReference>
<comment type="caution">
    <text evidence="13">The sequence shown here is derived from an EMBL/GenBank/DDBJ whole genome shotgun (WGS) entry which is preliminary data.</text>
</comment>
<evidence type="ECO:0000256" key="6">
    <source>
        <dbReference type="ARBA" id="ARBA00022884"/>
    </source>
</evidence>
<dbReference type="SMART" id="SM00025">
    <property type="entry name" value="Pumilio"/>
    <property type="match status" value="8"/>
</dbReference>
<evidence type="ECO:0000313" key="14">
    <source>
        <dbReference type="Proteomes" id="UP001316803"/>
    </source>
</evidence>
<feature type="region of interest" description="Disordered" evidence="11">
    <location>
        <begin position="801"/>
        <end position="823"/>
    </location>
</feature>
<dbReference type="InterPro" id="IPR033712">
    <property type="entry name" value="Pumilio_RNA-bd"/>
</dbReference>
<evidence type="ECO:0000313" key="13">
    <source>
        <dbReference type="EMBL" id="KAK5950639.1"/>
    </source>
</evidence>
<dbReference type="PANTHER" id="PTHR12537:SF12">
    <property type="entry name" value="MATERNAL PROTEIN PUMILIO"/>
    <property type="match status" value="1"/>
</dbReference>
<evidence type="ECO:0000259" key="12">
    <source>
        <dbReference type="PROSITE" id="PS50303"/>
    </source>
</evidence>
<feature type="region of interest" description="Disordered" evidence="11">
    <location>
        <begin position="52"/>
        <end position="74"/>
    </location>
</feature>
<dbReference type="Pfam" id="PF00806">
    <property type="entry name" value="PUF"/>
    <property type="match status" value="8"/>
</dbReference>
<dbReference type="GO" id="GO:0006364">
    <property type="term" value="P:rRNA processing"/>
    <property type="evidence" value="ECO:0007669"/>
    <property type="project" value="UniProtKB-KW"/>
</dbReference>
<dbReference type="GO" id="GO:0005737">
    <property type="term" value="C:cytoplasm"/>
    <property type="evidence" value="ECO:0007669"/>
    <property type="project" value="UniProtKB-SubCell"/>
</dbReference>
<keyword evidence="4" id="KW-0698">rRNA processing</keyword>
<gene>
    <name evidence="13" type="primary">PUF3</name>
    <name evidence="13" type="ORF">OHC33_008305</name>
</gene>
<dbReference type="InterPro" id="IPR001313">
    <property type="entry name" value="Pumilio_RNA-bd_rpt"/>
</dbReference>
<evidence type="ECO:0000256" key="7">
    <source>
        <dbReference type="ARBA" id="ARBA00024893"/>
    </source>
</evidence>
<keyword evidence="14" id="KW-1185">Reference proteome</keyword>
<reference evidence="13 14" key="1">
    <citation type="submission" date="2022-12" db="EMBL/GenBank/DDBJ databases">
        <title>Genomic features and morphological characterization of a novel Knufia sp. strain isolated from spacecraft assembly facility.</title>
        <authorList>
            <person name="Teixeira M."/>
            <person name="Chander A.M."/>
            <person name="Stajich J.E."/>
            <person name="Venkateswaran K."/>
        </authorList>
    </citation>
    <scope>NUCLEOTIDE SEQUENCE [LARGE SCALE GENOMIC DNA]</scope>
    <source>
        <strain evidence="13 14">FJI-L2-BK-P2</strain>
    </source>
</reference>
<feature type="repeat" description="Pumilio" evidence="10">
    <location>
        <begin position="546"/>
        <end position="581"/>
    </location>
</feature>
<feature type="repeat" description="Pumilio" evidence="10">
    <location>
        <begin position="690"/>
        <end position="725"/>
    </location>
</feature>
<feature type="repeat" description="Pumilio" evidence="10">
    <location>
        <begin position="654"/>
        <end position="689"/>
    </location>
</feature>
<dbReference type="GO" id="GO:0000288">
    <property type="term" value="P:nuclear-transcribed mRNA catabolic process, deadenylation-dependent decay"/>
    <property type="evidence" value="ECO:0007669"/>
    <property type="project" value="TreeGrafter"/>
</dbReference>
<feature type="repeat" description="Pumilio" evidence="10">
    <location>
        <begin position="474"/>
        <end position="509"/>
    </location>
</feature>
<dbReference type="CDD" id="cd07920">
    <property type="entry name" value="Pumilio"/>
    <property type="match status" value="1"/>
</dbReference>
<feature type="region of interest" description="Disordered" evidence="11">
    <location>
        <begin position="189"/>
        <end position="211"/>
    </location>
</feature>
<dbReference type="Proteomes" id="UP001316803">
    <property type="component" value="Unassembled WGS sequence"/>
</dbReference>
<evidence type="ECO:0000256" key="4">
    <source>
        <dbReference type="ARBA" id="ARBA00022552"/>
    </source>
</evidence>
<organism evidence="13 14">
    <name type="scientific">Knufia fluminis</name>
    <dbReference type="NCBI Taxonomy" id="191047"/>
    <lineage>
        <taxon>Eukaryota</taxon>
        <taxon>Fungi</taxon>
        <taxon>Dikarya</taxon>
        <taxon>Ascomycota</taxon>
        <taxon>Pezizomycotina</taxon>
        <taxon>Eurotiomycetes</taxon>
        <taxon>Chaetothyriomycetidae</taxon>
        <taxon>Chaetothyriales</taxon>
        <taxon>Trichomeriaceae</taxon>
        <taxon>Knufia</taxon>
    </lineage>
</organism>
<evidence type="ECO:0000256" key="10">
    <source>
        <dbReference type="PROSITE-ProRule" id="PRU00317"/>
    </source>
</evidence>
<dbReference type="AlphaFoldDB" id="A0AAN8EAJ0"/>
<feature type="compositionally biased region" description="Polar residues" evidence="11">
    <location>
        <begin position="121"/>
        <end position="148"/>
    </location>
</feature>
<feature type="domain" description="PUM-HD" evidence="12">
    <location>
        <begin position="453"/>
        <end position="794"/>
    </location>
</feature>
<evidence type="ECO:0000256" key="11">
    <source>
        <dbReference type="SAM" id="MobiDB-lite"/>
    </source>
</evidence>
<accession>A0AAN8EAJ0</accession>
<proteinExistence type="inferred from homology"/>
<feature type="repeat" description="Pumilio" evidence="10">
    <location>
        <begin position="510"/>
        <end position="545"/>
    </location>
</feature>
<name>A0AAN8EAJ0_9EURO</name>
<comment type="similarity">
    <text evidence="8">Belongs to the PUF3 family.</text>
</comment>
<dbReference type="InterPro" id="IPR033133">
    <property type="entry name" value="PUM-HD"/>
</dbReference>
<feature type="repeat" description="Pumilio" evidence="10">
    <location>
        <begin position="613"/>
        <end position="653"/>
    </location>
</feature>
<dbReference type="PROSITE" id="PS50303">
    <property type="entry name" value="PUM_HD"/>
    <property type="match status" value="1"/>
</dbReference>
<protein>
    <recommendedName>
        <fullName evidence="9">Pumilio homology domain family member 3</fullName>
    </recommendedName>
</protein>
<evidence type="ECO:0000256" key="8">
    <source>
        <dbReference type="ARBA" id="ARBA00060736"/>
    </source>
</evidence>
<dbReference type="InterPro" id="IPR016024">
    <property type="entry name" value="ARM-type_fold"/>
</dbReference>
<dbReference type="PROSITE" id="PS50302">
    <property type="entry name" value="PUM"/>
    <property type="match status" value="7"/>
</dbReference>
<dbReference type="SUPFAM" id="SSF48371">
    <property type="entry name" value="ARM repeat"/>
    <property type="match status" value="1"/>
</dbReference>
<evidence type="ECO:0000256" key="5">
    <source>
        <dbReference type="ARBA" id="ARBA00022737"/>
    </source>
</evidence>